<protein>
    <submittedName>
        <fullName evidence="3">Uncharacterized protein</fullName>
    </submittedName>
</protein>
<dbReference type="Proteomes" id="UP000195880">
    <property type="component" value="Chromosome"/>
</dbReference>
<dbReference type="eggNOG" id="ENOG502ZD2Q">
    <property type="taxonomic scope" value="Bacteria"/>
</dbReference>
<evidence type="ECO:0000313" key="4">
    <source>
        <dbReference type="Proteomes" id="UP000195880"/>
    </source>
</evidence>
<evidence type="ECO:0000256" key="1">
    <source>
        <dbReference type="SAM" id="MobiDB-lite"/>
    </source>
</evidence>
<dbReference type="STRING" id="67267.GCA_000716675_08033"/>
<feature type="transmembrane region" description="Helical" evidence="2">
    <location>
        <begin position="78"/>
        <end position="98"/>
    </location>
</feature>
<proteinExistence type="predicted"/>
<keyword evidence="2" id="KW-1133">Transmembrane helix</keyword>
<feature type="transmembrane region" description="Helical" evidence="2">
    <location>
        <begin position="130"/>
        <end position="151"/>
    </location>
</feature>
<dbReference type="KEGG" id="salf:SMD44_04535"/>
<sequence>MAAPRPRAGPWFGSLAARLRSPRPTPTPAPAPDPVPAPDPHPAPDPTPPPPPPTPSPPPTPPPDPAPDAPARPGWLELLGTIGSLVSLFAAVLFYFGWASTDAETRAFELRDSVFRLSTSDYLLRSVQALFLPAWLVVGVLLAAVVLRAWLTKNPGRAESVVPRLRWSWLLPVGLLACYRLHPAFFELAIPLTAIPCLLATAYAHTRPRPEPDASEQRHRLHIWALTLVLCVLSLFWAVTSYAGIVGRGRAEEAARAVDTAAFPSVVVFSEKDLMIRGDGVCDQRVSGEGSAYGYRYSGLRLFHVSGDRIFLVGRDWSPAQGTLWTVRESEAVRVEYVSGAVGRKEGCGG</sequence>
<dbReference type="OrthoDB" id="4350047at2"/>
<reference evidence="3 4" key="1">
    <citation type="submission" date="2017-05" db="EMBL/GenBank/DDBJ databases">
        <title>Streptomyces alboflavus Genome sequencing and assembly.</title>
        <authorList>
            <person name="Wang Y."/>
            <person name="Du B."/>
            <person name="Ding Y."/>
            <person name="Liu H."/>
            <person name="Hou Q."/>
            <person name="Liu K."/>
            <person name="Wang C."/>
            <person name="Yao L."/>
        </authorList>
    </citation>
    <scope>NUCLEOTIDE SEQUENCE [LARGE SCALE GENOMIC DNA]</scope>
    <source>
        <strain evidence="3 4">MDJK44</strain>
    </source>
</reference>
<feature type="transmembrane region" description="Helical" evidence="2">
    <location>
        <begin position="223"/>
        <end position="246"/>
    </location>
</feature>
<name>A0A1Z1WF60_9ACTN</name>
<keyword evidence="4" id="KW-1185">Reference proteome</keyword>
<evidence type="ECO:0000313" key="3">
    <source>
        <dbReference type="EMBL" id="ARX85077.1"/>
    </source>
</evidence>
<feature type="region of interest" description="Disordered" evidence="1">
    <location>
        <begin position="1"/>
        <end position="72"/>
    </location>
</feature>
<keyword evidence="2" id="KW-0812">Transmembrane</keyword>
<dbReference type="EMBL" id="CP021748">
    <property type="protein sequence ID" value="ARX85077.1"/>
    <property type="molecule type" value="Genomic_DNA"/>
</dbReference>
<feature type="transmembrane region" description="Helical" evidence="2">
    <location>
        <begin position="184"/>
        <end position="203"/>
    </location>
</feature>
<evidence type="ECO:0000256" key="2">
    <source>
        <dbReference type="SAM" id="Phobius"/>
    </source>
</evidence>
<feature type="compositionally biased region" description="Pro residues" evidence="1">
    <location>
        <begin position="23"/>
        <end position="70"/>
    </location>
</feature>
<keyword evidence="2" id="KW-0472">Membrane</keyword>
<organism evidence="3 4">
    <name type="scientific">Streptomyces alboflavus</name>
    <dbReference type="NCBI Taxonomy" id="67267"/>
    <lineage>
        <taxon>Bacteria</taxon>
        <taxon>Bacillati</taxon>
        <taxon>Actinomycetota</taxon>
        <taxon>Actinomycetes</taxon>
        <taxon>Kitasatosporales</taxon>
        <taxon>Streptomycetaceae</taxon>
        <taxon>Streptomyces</taxon>
    </lineage>
</organism>
<dbReference type="RefSeq" id="WP_100112270.1">
    <property type="nucleotide sequence ID" value="NZ_CP021748.1"/>
</dbReference>
<gene>
    <name evidence="3" type="ORF">SMD44_04535</name>
</gene>
<accession>A0A1Z1WF60</accession>
<dbReference type="AlphaFoldDB" id="A0A1Z1WF60"/>